<feature type="modified residue" description="N6-(pyridoxal phosphate)lysine" evidence="3">
    <location>
        <position position="181"/>
    </location>
</feature>
<dbReference type="Gene3D" id="3.90.1150.10">
    <property type="entry name" value="Aspartate Aminotransferase, domain 1"/>
    <property type="match status" value="1"/>
</dbReference>
<dbReference type="SUPFAM" id="SSF53383">
    <property type="entry name" value="PLP-dependent transferases"/>
    <property type="match status" value="1"/>
</dbReference>
<dbReference type="Pfam" id="PF01041">
    <property type="entry name" value="DegT_DnrJ_EryC1"/>
    <property type="match status" value="1"/>
</dbReference>
<protein>
    <submittedName>
        <fullName evidence="5">Spore coat polysaccharide biosynthesis protein SpsC</fullName>
    </submittedName>
</protein>
<comment type="similarity">
    <text evidence="1 4">Belongs to the DegT/DnrJ/EryC1 family.</text>
</comment>
<dbReference type="KEGG" id="nam:NAMH_1608"/>
<evidence type="ECO:0000256" key="2">
    <source>
        <dbReference type="PIRSR" id="PIRSR000390-1"/>
    </source>
</evidence>
<organism evidence="5 6">
    <name type="scientific">Nautilia profundicola (strain ATCC BAA-1463 / DSM 18972 / AmH)</name>
    <dbReference type="NCBI Taxonomy" id="598659"/>
    <lineage>
        <taxon>Bacteria</taxon>
        <taxon>Pseudomonadati</taxon>
        <taxon>Campylobacterota</taxon>
        <taxon>Epsilonproteobacteria</taxon>
        <taxon>Nautiliales</taxon>
        <taxon>Nautiliaceae</taxon>
        <taxon>Nautilia</taxon>
    </lineage>
</organism>
<dbReference type="InterPro" id="IPR000653">
    <property type="entry name" value="DegT/StrS_aminotransferase"/>
</dbReference>
<evidence type="ECO:0000256" key="4">
    <source>
        <dbReference type="RuleBase" id="RU004508"/>
    </source>
</evidence>
<name>B9L6K7_NAUPA</name>
<dbReference type="RefSeq" id="WP_012664001.1">
    <property type="nucleotide sequence ID" value="NC_012115.1"/>
</dbReference>
<sequence>MENSEYGFIPYGKQYVDECDKKAVLEVLESDYLTTGPKVQEFEEALANRLGFKYVVVVSNGTTALHLASRVLLNVGDRAVTTPNSFLSTSNSILYVGAKPIFVDIENNGLINLDLVEEKLKKNKKIKAVYLVTFSGHPLDDEKVKYLKDKYGVKILYDNAHYFGKDGGVCDIATYSFHPVKHITTFEGGAVATNNEKIYKKLLRLRNHGIVKDSSMYPWEYKMVDLGYNYRLSDVACAMGLIQLEKVDMFLSKRRQIAKYYHDNLPEKIKPLYPYNEKSSYHLFVVRYPFKSFDEKAEFFIKMRQKGIGLQYHYIPINQQPFYVKKGYFKKFPQMEKYYLEAFSLPIYYSLSVKEQDYVIDCMEELL</sequence>
<reference evidence="5 6" key="1">
    <citation type="journal article" date="2009" name="PLoS Genet.">
        <title>Adaptations to submarine hydrothermal environments exemplified by the genome of Nautilia profundicola.</title>
        <authorList>
            <person name="Campbell B.J."/>
            <person name="Smith J.L."/>
            <person name="Hanson T.E."/>
            <person name="Klotz M.G."/>
            <person name="Stein L.Y."/>
            <person name="Lee C.K."/>
            <person name="Wu D."/>
            <person name="Robinson J.M."/>
            <person name="Khouri H.M."/>
            <person name="Eisen J.A."/>
            <person name="Cary S.C."/>
        </authorList>
    </citation>
    <scope>NUCLEOTIDE SEQUENCE [LARGE SCALE GENOMIC DNA]</scope>
    <source>
        <strain evidence="6">ATCC BAA-1463 / DSM 18972 / AmH</strain>
    </source>
</reference>
<dbReference type="InterPro" id="IPR015421">
    <property type="entry name" value="PyrdxlP-dep_Trfase_major"/>
</dbReference>
<dbReference type="Gene3D" id="3.40.640.10">
    <property type="entry name" value="Type I PLP-dependent aspartate aminotransferase-like (Major domain)"/>
    <property type="match status" value="1"/>
</dbReference>
<gene>
    <name evidence="5" type="ordered locus">NAMH_1608</name>
</gene>
<dbReference type="GO" id="GO:0008483">
    <property type="term" value="F:transaminase activity"/>
    <property type="evidence" value="ECO:0007669"/>
    <property type="project" value="TreeGrafter"/>
</dbReference>
<dbReference type="InterPro" id="IPR015422">
    <property type="entry name" value="PyrdxlP-dep_Trfase_small"/>
</dbReference>
<dbReference type="STRING" id="598659.NAMH_1608"/>
<feature type="active site" description="Proton acceptor" evidence="2">
    <location>
        <position position="181"/>
    </location>
</feature>
<dbReference type="HOGENOM" id="CLU_033332_0_3_7"/>
<dbReference type="AlphaFoldDB" id="B9L6K7"/>
<evidence type="ECO:0000256" key="1">
    <source>
        <dbReference type="ARBA" id="ARBA00037999"/>
    </source>
</evidence>
<evidence type="ECO:0000313" key="5">
    <source>
        <dbReference type="EMBL" id="ACM92630.1"/>
    </source>
</evidence>
<dbReference type="GO" id="GO:0000271">
    <property type="term" value="P:polysaccharide biosynthetic process"/>
    <property type="evidence" value="ECO:0007669"/>
    <property type="project" value="TreeGrafter"/>
</dbReference>
<keyword evidence="6" id="KW-1185">Reference proteome</keyword>
<proteinExistence type="inferred from homology"/>
<keyword evidence="3 4" id="KW-0663">Pyridoxal phosphate</keyword>
<evidence type="ECO:0000256" key="3">
    <source>
        <dbReference type="PIRSR" id="PIRSR000390-2"/>
    </source>
</evidence>
<accession>B9L6K7</accession>
<dbReference type="PIRSF" id="PIRSF000390">
    <property type="entry name" value="PLP_StrS"/>
    <property type="match status" value="1"/>
</dbReference>
<dbReference type="OrthoDB" id="5342089at2"/>
<evidence type="ECO:0000313" key="6">
    <source>
        <dbReference type="Proteomes" id="UP000000448"/>
    </source>
</evidence>
<dbReference type="InterPro" id="IPR015424">
    <property type="entry name" value="PyrdxlP-dep_Trfase"/>
</dbReference>
<dbReference type="PANTHER" id="PTHR30244">
    <property type="entry name" value="TRANSAMINASE"/>
    <property type="match status" value="1"/>
</dbReference>
<dbReference type="CDD" id="cd00616">
    <property type="entry name" value="AHBA_syn"/>
    <property type="match status" value="1"/>
</dbReference>
<dbReference type="Proteomes" id="UP000000448">
    <property type="component" value="Chromosome"/>
</dbReference>
<dbReference type="GO" id="GO:0030170">
    <property type="term" value="F:pyridoxal phosphate binding"/>
    <property type="evidence" value="ECO:0007669"/>
    <property type="project" value="TreeGrafter"/>
</dbReference>
<dbReference type="PANTHER" id="PTHR30244:SF34">
    <property type="entry name" value="DTDP-4-AMINO-4,6-DIDEOXYGALACTOSE TRANSAMINASE"/>
    <property type="match status" value="1"/>
</dbReference>
<dbReference type="EMBL" id="CP001279">
    <property type="protein sequence ID" value="ACM92630.1"/>
    <property type="molecule type" value="Genomic_DNA"/>
</dbReference>
<dbReference type="eggNOG" id="COG0399">
    <property type="taxonomic scope" value="Bacteria"/>
</dbReference>